<dbReference type="EMBL" id="CAMXCT030000166">
    <property type="protein sequence ID" value="CAL4762199.1"/>
    <property type="molecule type" value="Genomic_DNA"/>
</dbReference>
<protein>
    <submittedName>
        <fullName evidence="1">Uncharacterized protein</fullName>
    </submittedName>
</protein>
<proteinExistence type="predicted"/>
<name>A0A9P1FI88_9DINO</name>
<sequence length="100" mass="11482">MLYPAEDTVRILPSCSMLLALSQRDRWTFDFFVVDCSLSTEQPCLPMCHLVLSAMGHGRLARRHPCIHFDRSEVFTFFFVPCMLFALLGHEALRSELEAC</sequence>
<dbReference type="Proteomes" id="UP001152797">
    <property type="component" value="Unassembled WGS sequence"/>
</dbReference>
<keyword evidence="3" id="KW-1185">Reference proteome</keyword>
<accession>A0A9P1FI88</accession>
<evidence type="ECO:0000313" key="2">
    <source>
        <dbReference type="EMBL" id="CAL4762199.1"/>
    </source>
</evidence>
<comment type="caution">
    <text evidence="1">The sequence shown here is derived from an EMBL/GenBank/DDBJ whole genome shotgun (WGS) entry which is preliminary data.</text>
</comment>
<organism evidence="1">
    <name type="scientific">Cladocopium goreaui</name>
    <dbReference type="NCBI Taxonomy" id="2562237"/>
    <lineage>
        <taxon>Eukaryota</taxon>
        <taxon>Sar</taxon>
        <taxon>Alveolata</taxon>
        <taxon>Dinophyceae</taxon>
        <taxon>Suessiales</taxon>
        <taxon>Symbiodiniaceae</taxon>
        <taxon>Cladocopium</taxon>
    </lineage>
</organism>
<dbReference type="AlphaFoldDB" id="A0A9P1FI88"/>
<gene>
    <name evidence="1" type="ORF">C1SCF055_LOCUS3251</name>
</gene>
<evidence type="ECO:0000313" key="3">
    <source>
        <dbReference type="Proteomes" id="UP001152797"/>
    </source>
</evidence>
<reference evidence="2 3" key="2">
    <citation type="submission" date="2024-05" db="EMBL/GenBank/DDBJ databases">
        <authorList>
            <person name="Chen Y."/>
            <person name="Shah S."/>
            <person name="Dougan E. K."/>
            <person name="Thang M."/>
            <person name="Chan C."/>
        </authorList>
    </citation>
    <scope>NUCLEOTIDE SEQUENCE [LARGE SCALE GENOMIC DNA]</scope>
</reference>
<reference evidence="1" key="1">
    <citation type="submission" date="2022-10" db="EMBL/GenBank/DDBJ databases">
        <authorList>
            <person name="Chen Y."/>
            <person name="Dougan E. K."/>
            <person name="Chan C."/>
            <person name="Rhodes N."/>
            <person name="Thang M."/>
        </authorList>
    </citation>
    <scope>NUCLEOTIDE SEQUENCE</scope>
</reference>
<evidence type="ECO:0000313" key="1">
    <source>
        <dbReference type="EMBL" id="CAI3974887.1"/>
    </source>
</evidence>
<dbReference type="EMBL" id="CAMXCT020000166">
    <property type="protein sequence ID" value="CAL1128262.1"/>
    <property type="molecule type" value="Genomic_DNA"/>
</dbReference>
<dbReference type="EMBL" id="CAMXCT010000166">
    <property type="protein sequence ID" value="CAI3974887.1"/>
    <property type="molecule type" value="Genomic_DNA"/>
</dbReference>